<dbReference type="AlphaFoldDB" id="A0A0E2LS92"/>
<dbReference type="Pfam" id="PF13568">
    <property type="entry name" value="OMP_b-brl_2"/>
    <property type="match status" value="1"/>
</dbReference>
<evidence type="ECO:0000313" key="4">
    <source>
        <dbReference type="Proteomes" id="UP000016630"/>
    </source>
</evidence>
<evidence type="ECO:0000256" key="1">
    <source>
        <dbReference type="SAM" id="SignalP"/>
    </source>
</evidence>
<accession>A0A0E2LS92</accession>
<keyword evidence="1" id="KW-0732">Signal</keyword>
<feature type="chain" id="PRO_5002398802" description="Outer membrane protein beta-barrel domain-containing protein" evidence="1">
    <location>
        <begin position="23"/>
        <end position="227"/>
    </location>
</feature>
<organism evidence="3 4">
    <name type="scientific">Porphyromonas gingivalis F0570</name>
    <dbReference type="NCBI Taxonomy" id="1227271"/>
    <lineage>
        <taxon>Bacteria</taxon>
        <taxon>Pseudomonadati</taxon>
        <taxon>Bacteroidota</taxon>
        <taxon>Bacteroidia</taxon>
        <taxon>Bacteroidales</taxon>
        <taxon>Porphyromonadaceae</taxon>
        <taxon>Porphyromonas</taxon>
    </lineage>
</organism>
<proteinExistence type="predicted"/>
<dbReference type="HOGENOM" id="CLU_082049_1_3_10"/>
<dbReference type="PATRIC" id="fig|1227271.3.peg.438"/>
<evidence type="ECO:0000259" key="2">
    <source>
        <dbReference type="Pfam" id="PF13568"/>
    </source>
</evidence>
<sequence length="227" mass="24258">MKMKKMILIATMILAAVGALSAQGRIAFRADAAVGFSTGDYKVESIGDLTGKSIVGYRISGGLDIPIGYGLYVNPSLAFHSKGMKTNLEGVALGALGLNSSLKVKTHYIEIPVHLGYRLSLLNLVSVAVQAGPYFSYAIKGDGTVVRKDGQETTFDIYKDGLKEMINAKRFDVGLGAAAMVGYSNFYLLIGADFGLINTVKDIKPETKNLEATLKNTSFHVGLGIRL</sequence>
<dbReference type="RefSeq" id="WP_010956500.1">
    <property type="nucleotide sequence ID" value="NZ_KI259124.1"/>
</dbReference>
<dbReference type="InterPro" id="IPR025665">
    <property type="entry name" value="Beta-barrel_OMP_2"/>
</dbReference>
<name>A0A0E2LS92_PORGN</name>
<feature type="domain" description="Outer membrane protein beta-barrel" evidence="2">
    <location>
        <begin position="22"/>
        <end position="199"/>
    </location>
</feature>
<reference evidence="3 4" key="1">
    <citation type="submission" date="2013-06" db="EMBL/GenBank/DDBJ databases">
        <authorList>
            <person name="Weinstock G."/>
            <person name="Sodergren E."/>
            <person name="Lobos E.A."/>
            <person name="Fulton L."/>
            <person name="Fulton R."/>
            <person name="Courtney L."/>
            <person name="Fronick C."/>
            <person name="O'Laughlin M."/>
            <person name="Godfrey J."/>
            <person name="Wilson R.M."/>
            <person name="Miner T."/>
            <person name="Farmer C."/>
            <person name="Delehaunty K."/>
            <person name="Cordes M."/>
            <person name="Minx P."/>
            <person name="Tomlinson C."/>
            <person name="Chen J."/>
            <person name="Wollam A."/>
            <person name="Pepin K.H."/>
            <person name="Bhonagiri V."/>
            <person name="Zhang X."/>
            <person name="Warren W."/>
            <person name="Mitreva M."/>
            <person name="Mardis E.R."/>
            <person name="Wilson R.K."/>
        </authorList>
    </citation>
    <scope>NUCLEOTIDE SEQUENCE [LARGE SCALE GENOMIC DNA]</scope>
    <source>
        <strain evidence="3 4">F0570</strain>
    </source>
</reference>
<evidence type="ECO:0000313" key="3">
    <source>
        <dbReference type="EMBL" id="ERJ68307.1"/>
    </source>
</evidence>
<comment type="caution">
    <text evidence="3">The sequence shown here is derived from an EMBL/GenBank/DDBJ whole genome shotgun (WGS) entry which is preliminary data.</text>
</comment>
<feature type="signal peptide" evidence="1">
    <location>
        <begin position="1"/>
        <end position="22"/>
    </location>
</feature>
<dbReference type="Proteomes" id="UP000016630">
    <property type="component" value="Unassembled WGS sequence"/>
</dbReference>
<protein>
    <recommendedName>
        <fullName evidence="2">Outer membrane protein beta-barrel domain-containing protein</fullName>
    </recommendedName>
</protein>
<gene>
    <name evidence="3" type="ORF">HMPREF1555_00482</name>
</gene>
<dbReference type="EMBL" id="AWUW01000027">
    <property type="protein sequence ID" value="ERJ68307.1"/>
    <property type="molecule type" value="Genomic_DNA"/>
</dbReference>